<evidence type="ECO:0000256" key="1">
    <source>
        <dbReference type="SAM" id="Phobius"/>
    </source>
</evidence>
<keyword evidence="1" id="KW-0812">Transmembrane</keyword>
<protein>
    <submittedName>
        <fullName evidence="2">Uncharacterized protein</fullName>
    </submittedName>
</protein>
<dbReference type="Proteomes" id="UP001500967">
    <property type="component" value="Unassembled WGS sequence"/>
</dbReference>
<dbReference type="EMBL" id="BAAAGX010000007">
    <property type="protein sequence ID" value="GAA0233758.1"/>
    <property type="molecule type" value="Genomic_DNA"/>
</dbReference>
<feature type="transmembrane region" description="Helical" evidence="1">
    <location>
        <begin position="150"/>
        <end position="171"/>
    </location>
</feature>
<sequence>MPIDAPRVRSRADWFVAAGVVFVVSVLSGGALGLVAASSPGLESAAVVARSSGGRVDVRLEPGRGYDVLLPEDTASAGSCVVAPADGVQRRRSGAGVSRLVLEGTTWVARNEVTVRVAGTYGVTCGRNAFLVTDDTRRTSPADVYFDTGAAALGFAGVALAGLPAGTVVVLRARRRGRGPVSARS</sequence>
<keyword evidence="1" id="KW-0472">Membrane</keyword>
<proteinExistence type="predicted"/>
<evidence type="ECO:0000313" key="3">
    <source>
        <dbReference type="Proteomes" id="UP001500967"/>
    </source>
</evidence>
<keyword evidence="3" id="KW-1185">Reference proteome</keyword>
<feature type="transmembrane region" description="Helical" evidence="1">
    <location>
        <begin position="12"/>
        <end position="37"/>
    </location>
</feature>
<evidence type="ECO:0000313" key="2">
    <source>
        <dbReference type="EMBL" id="GAA0233758.1"/>
    </source>
</evidence>
<comment type="caution">
    <text evidence="2">The sequence shown here is derived from an EMBL/GenBank/DDBJ whole genome shotgun (WGS) entry which is preliminary data.</text>
</comment>
<dbReference type="RefSeq" id="WP_344648358.1">
    <property type="nucleotide sequence ID" value="NZ_BAAAGX010000007.1"/>
</dbReference>
<reference evidence="2 3" key="1">
    <citation type="journal article" date="2019" name="Int. J. Syst. Evol. Microbiol.">
        <title>The Global Catalogue of Microorganisms (GCM) 10K type strain sequencing project: providing services to taxonomists for standard genome sequencing and annotation.</title>
        <authorList>
            <consortium name="The Broad Institute Genomics Platform"/>
            <consortium name="The Broad Institute Genome Sequencing Center for Infectious Disease"/>
            <person name="Wu L."/>
            <person name="Ma J."/>
        </authorList>
    </citation>
    <scope>NUCLEOTIDE SEQUENCE [LARGE SCALE GENOMIC DNA]</scope>
    <source>
        <strain evidence="2 3">JCM 10425</strain>
    </source>
</reference>
<gene>
    <name evidence="2" type="ORF">GCM10009539_18850</name>
</gene>
<accession>A0ABN0TYY4</accession>
<organism evidence="2 3">
    <name type="scientific">Cryptosporangium japonicum</name>
    <dbReference type="NCBI Taxonomy" id="80872"/>
    <lineage>
        <taxon>Bacteria</taxon>
        <taxon>Bacillati</taxon>
        <taxon>Actinomycetota</taxon>
        <taxon>Actinomycetes</taxon>
        <taxon>Cryptosporangiales</taxon>
        <taxon>Cryptosporangiaceae</taxon>
        <taxon>Cryptosporangium</taxon>
    </lineage>
</organism>
<name>A0ABN0TYY4_9ACTN</name>
<keyword evidence="1" id="KW-1133">Transmembrane helix</keyword>